<proteinExistence type="predicted"/>
<gene>
    <name evidence="2" type="ORF">AAG570_003341</name>
</gene>
<dbReference type="EMBL" id="JBFDAA010000014">
    <property type="protein sequence ID" value="KAL1121933.1"/>
    <property type="molecule type" value="Genomic_DNA"/>
</dbReference>
<comment type="caution">
    <text evidence="2">The sequence shown here is derived from an EMBL/GenBank/DDBJ whole genome shotgun (WGS) entry which is preliminary data.</text>
</comment>
<keyword evidence="3" id="KW-1185">Reference proteome</keyword>
<organism evidence="2 3">
    <name type="scientific">Ranatra chinensis</name>
    <dbReference type="NCBI Taxonomy" id="642074"/>
    <lineage>
        <taxon>Eukaryota</taxon>
        <taxon>Metazoa</taxon>
        <taxon>Ecdysozoa</taxon>
        <taxon>Arthropoda</taxon>
        <taxon>Hexapoda</taxon>
        <taxon>Insecta</taxon>
        <taxon>Pterygota</taxon>
        <taxon>Neoptera</taxon>
        <taxon>Paraneoptera</taxon>
        <taxon>Hemiptera</taxon>
        <taxon>Heteroptera</taxon>
        <taxon>Panheteroptera</taxon>
        <taxon>Nepomorpha</taxon>
        <taxon>Nepidae</taxon>
        <taxon>Ranatrinae</taxon>
        <taxon>Ranatra</taxon>
    </lineage>
</organism>
<accession>A0ABD0YLE6</accession>
<protein>
    <submittedName>
        <fullName evidence="2">Uncharacterized protein</fullName>
    </submittedName>
</protein>
<dbReference type="Proteomes" id="UP001558652">
    <property type="component" value="Unassembled WGS sequence"/>
</dbReference>
<sequence length="190" mass="20611">MAVRTEELRAGDERPRSQLGSHPDPLATPSALFNMRAASWNQSPFSCTTLLGYSSYGQFVPPLISNMGYIFEDYSVVNNRDLKKTRVIQEKGLHVLGRVQGFFFGVGTTAFVGISLGLRASWSTSARAVRSTYRAKFLAFAANPRPRSIASLSDCKACYVALCGLALVSCCEIAGFPLESSRTIDSGPVL</sequence>
<name>A0ABD0YLE6_9HEMI</name>
<evidence type="ECO:0000313" key="2">
    <source>
        <dbReference type="EMBL" id="KAL1121933.1"/>
    </source>
</evidence>
<reference evidence="2 3" key="1">
    <citation type="submission" date="2024-07" db="EMBL/GenBank/DDBJ databases">
        <title>Chromosome-level genome assembly of the water stick insect Ranatra chinensis (Heteroptera: Nepidae).</title>
        <authorList>
            <person name="Liu X."/>
        </authorList>
    </citation>
    <scope>NUCLEOTIDE SEQUENCE [LARGE SCALE GENOMIC DNA]</scope>
    <source>
        <strain evidence="2">Cailab_2021Rc</strain>
        <tissue evidence="2">Muscle</tissue>
    </source>
</reference>
<evidence type="ECO:0000256" key="1">
    <source>
        <dbReference type="SAM" id="MobiDB-lite"/>
    </source>
</evidence>
<evidence type="ECO:0000313" key="3">
    <source>
        <dbReference type="Proteomes" id="UP001558652"/>
    </source>
</evidence>
<feature type="region of interest" description="Disordered" evidence="1">
    <location>
        <begin position="1"/>
        <end position="24"/>
    </location>
</feature>
<dbReference type="AlphaFoldDB" id="A0ABD0YLE6"/>
<feature type="compositionally biased region" description="Basic and acidic residues" evidence="1">
    <location>
        <begin position="1"/>
        <end position="16"/>
    </location>
</feature>